<dbReference type="RefSeq" id="XP_031027675.1">
    <property type="nucleotide sequence ID" value="XM_031166206.1"/>
</dbReference>
<dbReference type="Gene3D" id="3.30.710.10">
    <property type="entry name" value="Potassium Channel Kv1.1, Chain A"/>
    <property type="match status" value="1"/>
</dbReference>
<feature type="domain" description="Potassium channel tetramerisation-type BTB" evidence="2">
    <location>
        <begin position="31"/>
        <end position="104"/>
    </location>
</feature>
<dbReference type="PANTHER" id="PTHR14499">
    <property type="entry name" value="POTASSIUM CHANNEL TETRAMERIZATION DOMAIN-CONTAINING"/>
    <property type="match status" value="1"/>
</dbReference>
<gene>
    <name evidence="3" type="ORF">SmJEL517_g00276</name>
</gene>
<dbReference type="Pfam" id="PF02214">
    <property type="entry name" value="BTB_2"/>
    <property type="match status" value="1"/>
</dbReference>
<dbReference type="GO" id="GO:0051260">
    <property type="term" value="P:protein homooligomerization"/>
    <property type="evidence" value="ECO:0007669"/>
    <property type="project" value="InterPro"/>
</dbReference>
<dbReference type="InterPro" id="IPR003131">
    <property type="entry name" value="T1-type_BTB"/>
</dbReference>
<dbReference type="PANTHER" id="PTHR14499:SF136">
    <property type="entry name" value="GH08630P"/>
    <property type="match status" value="1"/>
</dbReference>
<dbReference type="SUPFAM" id="SSF54695">
    <property type="entry name" value="POZ domain"/>
    <property type="match status" value="1"/>
</dbReference>
<evidence type="ECO:0000313" key="4">
    <source>
        <dbReference type="Proteomes" id="UP000319731"/>
    </source>
</evidence>
<dbReference type="InterPro" id="IPR011333">
    <property type="entry name" value="SKP1/BTB/POZ_sf"/>
</dbReference>
<dbReference type="STRING" id="1806994.A0A507C8P4"/>
<feature type="compositionally biased region" description="Polar residues" evidence="1">
    <location>
        <begin position="10"/>
        <end position="24"/>
    </location>
</feature>
<sequence>MNSNSSSNSKLSMTSPLRRNNSGETRLTTTFNVSGQMFEVSNALLNKFPNCKLSIMANSTRSIAITAPSSKSDLFVDLNPYAFNVVLDYMRYGKLYCPRNVAKEVVDLQLRALDIEIKAEVVEIDADDLYPTTSSTNFNINASIEDPNQPPPYTPSISNTYNRSDTKQPISTSSSSSVQAQVQLSSTSKLENLIGGWLSPIVITRAKRGLRKLKFLFVPMGVELTKIAGFESLSNDGAPIEIVHMNRSHTEDSESVGDIVFLTSSGTPEELARLLVLRTGIVRAVPELPEIFTRTENQFGTTESQRHPALLLHVTLA</sequence>
<evidence type="ECO:0000259" key="2">
    <source>
        <dbReference type="Pfam" id="PF02214"/>
    </source>
</evidence>
<name>A0A507C8P4_9FUNG</name>
<comment type="caution">
    <text evidence="3">The sequence shown here is derived from an EMBL/GenBank/DDBJ whole genome shotgun (WGS) entry which is preliminary data.</text>
</comment>
<dbReference type="OrthoDB" id="2333377at2759"/>
<reference evidence="3 4" key="1">
    <citation type="journal article" date="2019" name="Sci. Rep.">
        <title>Comparative genomics of chytrid fungi reveal insights into the obligate biotrophic and pathogenic lifestyle of Synchytrium endobioticum.</title>
        <authorList>
            <person name="van de Vossenberg B.T.L.H."/>
            <person name="Warris S."/>
            <person name="Nguyen H.D.T."/>
            <person name="van Gent-Pelzer M.P.E."/>
            <person name="Joly D.L."/>
            <person name="van de Geest H.C."/>
            <person name="Bonants P.J.M."/>
            <person name="Smith D.S."/>
            <person name="Levesque C.A."/>
            <person name="van der Lee T.A.J."/>
        </authorList>
    </citation>
    <scope>NUCLEOTIDE SEQUENCE [LARGE SCALE GENOMIC DNA]</scope>
    <source>
        <strain evidence="3 4">JEL517</strain>
    </source>
</reference>
<evidence type="ECO:0000313" key="3">
    <source>
        <dbReference type="EMBL" id="TPX37960.1"/>
    </source>
</evidence>
<dbReference type="GeneID" id="42001503"/>
<feature type="region of interest" description="Disordered" evidence="1">
    <location>
        <begin position="1"/>
        <end position="24"/>
    </location>
</feature>
<dbReference type="Proteomes" id="UP000319731">
    <property type="component" value="Unassembled WGS sequence"/>
</dbReference>
<feature type="region of interest" description="Disordered" evidence="1">
    <location>
        <begin position="140"/>
        <end position="177"/>
    </location>
</feature>
<keyword evidence="4" id="KW-1185">Reference proteome</keyword>
<proteinExistence type="predicted"/>
<feature type="compositionally biased region" description="Polar residues" evidence="1">
    <location>
        <begin position="155"/>
        <end position="170"/>
    </location>
</feature>
<dbReference type="EMBL" id="QEAO01000001">
    <property type="protein sequence ID" value="TPX37960.1"/>
    <property type="molecule type" value="Genomic_DNA"/>
</dbReference>
<accession>A0A507C8P4</accession>
<protein>
    <recommendedName>
        <fullName evidence="2">Potassium channel tetramerisation-type BTB domain-containing protein</fullName>
    </recommendedName>
</protein>
<organism evidence="3 4">
    <name type="scientific">Synchytrium microbalum</name>
    <dbReference type="NCBI Taxonomy" id="1806994"/>
    <lineage>
        <taxon>Eukaryota</taxon>
        <taxon>Fungi</taxon>
        <taxon>Fungi incertae sedis</taxon>
        <taxon>Chytridiomycota</taxon>
        <taxon>Chytridiomycota incertae sedis</taxon>
        <taxon>Chytridiomycetes</taxon>
        <taxon>Synchytriales</taxon>
        <taxon>Synchytriaceae</taxon>
        <taxon>Synchytrium</taxon>
    </lineage>
</organism>
<evidence type="ECO:0000256" key="1">
    <source>
        <dbReference type="SAM" id="MobiDB-lite"/>
    </source>
</evidence>
<dbReference type="AlphaFoldDB" id="A0A507C8P4"/>